<comment type="caution">
    <text evidence="4">The sequence shown here is derived from an EMBL/GenBank/DDBJ whole genome shotgun (WGS) entry which is preliminary data.</text>
</comment>
<evidence type="ECO:0000256" key="3">
    <source>
        <dbReference type="RuleBase" id="RU000363"/>
    </source>
</evidence>
<dbReference type="PROSITE" id="PS00061">
    <property type="entry name" value="ADH_SHORT"/>
    <property type="match status" value="1"/>
</dbReference>
<dbReference type="SUPFAM" id="SSF51735">
    <property type="entry name" value="NAD(P)-binding Rossmann-fold domains"/>
    <property type="match status" value="1"/>
</dbReference>
<proteinExistence type="inferred from homology"/>
<name>A4BBD5_9GAMM</name>
<dbReference type="AlphaFoldDB" id="A4BBD5"/>
<dbReference type="HOGENOM" id="CLU_010194_2_1_6"/>
<dbReference type="InterPro" id="IPR036291">
    <property type="entry name" value="NAD(P)-bd_dom_sf"/>
</dbReference>
<protein>
    <submittedName>
        <fullName evidence="4">Short chain dehydrogenase</fullName>
    </submittedName>
</protein>
<dbReference type="GO" id="GO:0016491">
    <property type="term" value="F:oxidoreductase activity"/>
    <property type="evidence" value="ECO:0007669"/>
    <property type="project" value="UniProtKB-KW"/>
</dbReference>
<keyword evidence="2" id="KW-0560">Oxidoreductase</keyword>
<keyword evidence="5" id="KW-1185">Reference proteome</keyword>
<dbReference type="PANTHER" id="PTHR44196:SF1">
    <property type="entry name" value="DEHYDROGENASE_REDUCTASE SDR FAMILY MEMBER 7B"/>
    <property type="match status" value="1"/>
</dbReference>
<accession>A4BBD5</accession>
<sequence>MMSSNAVALITGAANGLGWGLAQHYARQGYDLLLVDRDQMTLESRLQHLQQHGCAADQRLAGLAVDLTDNQATKQILQTLRQTFGRLDVLMNNAGITHRSLADETEIAVTERVMTLDFMVPVRLTQQCLPLLESQQHRQTPGTVINIGSMAGWLPVMGRSGYCAAKGALHQYFETLRAETAHRPLHILMVYPSFLATDIERNALSGTGQPAKHQRSTIGSIHSVDWMVQRIADAHRKRQDRLFPNRSIALAALFYRVMPSLFIRLMRRKFRSELNPERTA</sequence>
<dbReference type="InterPro" id="IPR020904">
    <property type="entry name" value="Sc_DH/Rdtase_CS"/>
</dbReference>
<evidence type="ECO:0000313" key="4">
    <source>
        <dbReference type="EMBL" id="EAR10748.1"/>
    </source>
</evidence>
<dbReference type="Proteomes" id="UP000005953">
    <property type="component" value="Unassembled WGS sequence"/>
</dbReference>
<evidence type="ECO:0000313" key="5">
    <source>
        <dbReference type="Proteomes" id="UP000005953"/>
    </source>
</evidence>
<evidence type="ECO:0000256" key="2">
    <source>
        <dbReference type="ARBA" id="ARBA00023002"/>
    </source>
</evidence>
<dbReference type="STRING" id="314283.MED297_12050"/>
<dbReference type="RefSeq" id="WP_008042091.1">
    <property type="nucleotide sequence ID" value="NZ_CH724149.1"/>
</dbReference>
<organism evidence="4 5">
    <name type="scientific">Reinekea blandensis MED297</name>
    <dbReference type="NCBI Taxonomy" id="314283"/>
    <lineage>
        <taxon>Bacteria</taxon>
        <taxon>Pseudomonadati</taxon>
        <taxon>Pseudomonadota</taxon>
        <taxon>Gammaproteobacteria</taxon>
        <taxon>Oceanospirillales</taxon>
        <taxon>Saccharospirillaceae</taxon>
        <taxon>Reinekea</taxon>
    </lineage>
</organism>
<dbReference type="GO" id="GO:0016020">
    <property type="term" value="C:membrane"/>
    <property type="evidence" value="ECO:0007669"/>
    <property type="project" value="TreeGrafter"/>
</dbReference>
<gene>
    <name evidence="4" type="ORF">MED297_12050</name>
</gene>
<dbReference type="PRINTS" id="PR00080">
    <property type="entry name" value="SDRFAMILY"/>
</dbReference>
<dbReference type="EMBL" id="AAOE01000003">
    <property type="protein sequence ID" value="EAR10748.1"/>
    <property type="molecule type" value="Genomic_DNA"/>
</dbReference>
<dbReference type="Gene3D" id="3.40.50.720">
    <property type="entry name" value="NAD(P)-binding Rossmann-like Domain"/>
    <property type="match status" value="1"/>
</dbReference>
<reference evidence="4 5" key="1">
    <citation type="submission" date="2006-02" db="EMBL/GenBank/DDBJ databases">
        <authorList>
            <person name="Pinhassi J."/>
            <person name="Pedros-Alio C."/>
            <person name="Ferriera S."/>
            <person name="Johnson J."/>
            <person name="Kravitz S."/>
            <person name="Halpern A."/>
            <person name="Remington K."/>
            <person name="Beeson K."/>
            <person name="Tran B."/>
            <person name="Rogers Y.-H."/>
            <person name="Friedman R."/>
            <person name="Venter J.C."/>
        </authorList>
    </citation>
    <scope>NUCLEOTIDE SEQUENCE [LARGE SCALE GENOMIC DNA]</scope>
    <source>
        <strain evidence="4 5">MED297</strain>
    </source>
</reference>
<dbReference type="Pfam" id="PF00106">
    <property type="entry name" value="adh_short"/>
    <property type="match status" value="1"/>
</dbReference>
<dbReference type="PANTHER" id="PTHR44196">
    <property type="entry name" value="DEHYDROGENASE/REDUCTASE SDR FAMILY MEMBER 7B"/>
    <property type="match status" value="1"/>
</dbReference>
<comment type="similarity">
    <text evidence="1 3">Belongs to the short-chain dehydrogenases/reductases (SDR) family.</text>
</comment>
<evidence type="ECO:0000256" key="1">
    <source>
        <dbReference type="ARBA" id="ARBA00006484"/>
    </source>
</evidence>
<dbReference type="InterPro" id="IPR002347">
    <property type="entry name" value="SDR_fam"/>
</dbReference>
<dbReference type="PRINTS" id="PR00081">
    <property type="entry name" value="GDHRDH"/>
</dbReference>